<reference evidence="4 5" key="1">
    <citation type="submission" date="2015-04" db="EMBL/GenBank/DDBJ databases">
        <title>The complete genome sequence of the hyperthermophilic, obligate iron-reducing archaeon Geoglobus ahangari strain 234T.</title>
        <authorList>
            <person name="Manzella M.P."/>
            <person name="Holmes D.E."/>
            <person name="Rocheleau J.M."/>
            <person name="Chung A."/>
            <person name="Reguera G."/>
            <person name="Kashefi K."/>
        </authorList>
    </citation>
    <scope>NUCLEOTIDE SEQUENCE [LARGE SCALE GENOMIC DNA]</scope>
    <source>
        <strain evidence="4 5">234</strain>
    </source>
</reference>
<dbReference type="Proteomes" id="UP000034723">
    <property type="component" value="Chromosome"/>
</dbReference>
<organism evidence="4 5">
    <name type="scientific">Geoglobus ahangari</name>
    <dbReference type="NCBI Taxonomy" id="113653"/>
    <lineage>
        <taxon>Archaea</taxon>
        <taxon>Methanobacteriati</taxon>
        <taxon>Methanobacteriota</taxon>
        <taxon>Archaeoglobi</taxon>
        <taxon>Archaeoglobales</taxon>
        <taxon>Archaeoglobaceae</taxon>
        <taxon>Geoglobus</taxon>
    </lineage>
</organism>
<proteinExistence type="predicted"/>
<dbReference type="Pfam" id="PF06745">
    <property type="entry name" value="ATPase"/>
    <property type="match status" value="1"/>
</dbReference>
<dbReference type="SUPFAM" id="SSF52540">
    <property type="entry name" value="P-loop containing nucleoside triphosphate hydrolases"/>
    <property type="match status" value="1"/>
</dbReference>
<dbReference type="AlphaFoldDB" id="A0A0F7IDG0"/>
<evidence type="ECO:0000259" key="3">
    <source>
        <dbReference type="Pfam" id="PF06745"/>
    </source>
</evidence>
<dbReference type="PANTHER" id="PTHR43637">
    <property type="entry name" value="UPF0273 PROTEIN TM_0370"/>
    <property type="match status" value="1"/>
</dbReference>
<dbReference type="OrthoDB" id="27015at2157"/>
<feature type="domain" description="KaiC-like" evidence="3">
    <location>
        <begin position="7"/>
        <end position="224"/>
    </location>
</feature>
<evidence type="ECO:0000256" key="2">
    <source>
        <dbReference type="ARBA" id="ARBA00022840"/>
    </source>
</evidence>
<accession>A0A0F7IDG0</accession>
<evidence type="ECO:0000256" key="1">
    <source>
        <dbReference type="ARBA" id="ARBA00022741"/>
    </source>
</evidence>
<evidence type="ECO:0000313" key="5">
    <source>
        <dbReference type="Proteomes" id="UP000034723"/>
    </source>
</evidence>
<name>A0A0F7IDG0_9EURY</name>
<dbReference type="Gene3D" id="3.40.50.300">
    <property type="entry name" value="P-loop containing nucleotide triphosphate hydrolases"/>
    <property type="match status" value="1"/>
</dbReference>
<keyword evidence="2" id="KW-0067">ATP-binding</keyword>
<evidence type="ECO:0000313" key="4">
    <source>
        <dbReference type="EMBL" id="AKG91464.1"/>
    </source>
</evidence>
<sequence>MCPALAKFGIDKLDDMLGGGLDRDTVNLVVGRNGVGKTILASQWAAEGVREGENVAYILTTMSENSCKSYLGNFSFMKDCYDKIDWIFLDIDVRDLLPLTKENFNRVFSSLFRGKLDDVDRLVFDSVTSVEKAFADPVLYRRALKFFSDLCYDSDVTALIVEEAPLYGEFGEAKALSECVIHLDILRVPNGYARAMRLIKKYRTGHPLDWIPYEITDDGIVLKEGRYVRVSYEFHYESG</sequence>
<dbReference type="PATRIC" id="fig|113653.22.peg.1218"/>
<dbReference type="PANTHER" id="PTHR43637:SF1">
    <property type="entry name" value="UPF0273 PROTEIN TM_0370"/>
    <property type="match status" value="1"/>
</dbReference>
<dbReference type="KEGG" id="gah:GAH_01231"/>
<keyword evidence="1" id="KW-0547">Nucleotide-binding</keyword>
<dbReference type="STRING" id="113653.GAH_01231"/>
<dbReference type="InterPro" id="IPR027417">
    <property type="entry name" value="P-loop_NTPase"/>
</dbReference>
<dbReference type="InterPro" id="IPR014774">
    <property type="entry name" value="KaiC-like_dom"/>
</dbReference>
<dbReference type="HOGENOM" id="CLU_023669_2_2_2"/>
<gene>
    <name evidence="4" type="ORF">GAH_01231</name>
</gene>
<keyword evidence="5" id="KW-1185">Reference proteome</keyword>
<dbReference type="EMBL" id="CP011267">
    <property type="protein sequence ID" value="AKG91464.1"/>
    <property type="molecule type" value="Genomic_DNA"/>
</dbReference>
<dbReference type="InParanoid" id="A0A0F7IDG0"/>
<dbReference type="GO" id="GO:0005524">
    <property type="term" value="F:ATP binding"/>
    <property type="evidence" value="ECO:0007669"/>
    <property type="project" value="UniProtKB-KW"/>
</dbReference>
<protein>
    <submittedName>
        <fullName evidence="4">RecA-superfamily ATPases implicated in signal transduction</fullName>
    </submittedName>
</protein>